<feature type="domain" description="N-acetyltransferase" evidence="1">
    <location>
        <begin position="116"/>
        <end position="246"/>
    </location>
</feature>
<evidence type="ECO:0000313" key="3">
    <source>
        <dbReference type="Proteomes" id="UP000582643"/>
    </source>
</evidence>
<accession>A0A7W7XGC7</accession>
<evidence type="ECO:0000313" key="2">
    <source>
        <dbReference type="EMBL" id="MBB4987350.1"/>
    </source>
</evidence>
<dbReference type="PROSITE" id="PS51186">
    <property type="entry name" value="GNAT"/>
    <property type="match status" value="1"/>
</dbReference>
<reference evidence="2 3" key="1">
    <citation type="submission" date="2020-08" db="EMBL/GenBank/DDBJ databases">
        <title>Genomic Encyclopedia of Type Strains, Phase III (KMG-III): the genomes of soil and plant-associated and newly described type strains.</title>
        <authorList>
            <person name="Whitman W."/>
        </authorList>
    </citation>
    <scope>NUCLEOTIDE SEQUENCE [LARGE SCALE GENOMIC DNA]</scope>
    <source>
        <strain evidence="2 3">SFB5A</strain>
    </source>
</reference>
<name>A0A7W7XGC7_9ACTN</name>
<dbReference type="InterPro" id="IPR027365">
    <property type="entry name" value="GNAT_acetyltra_YdfB-like"/>
</dbReference>
<dbReference type="InterPro" id="IPR016181">
    <property type="entry name" value="Acyl_CoA_acyltransferase"/>
</dbReference>
<keyword evidence="2" id="KW-0808">Transferase</keyword>
<comment type="caution">
    <text evidence="2">The sequence shown here is derived from an EMBL/GenBank/DDBJ whole genome shotgun (WGS) entry which is preliminary data.</text>
</comment>
<dbReference type="Gene3D" id="3.40.630.30">
    <property type="match status" value="1"/>
</dbReference>
<organism evidence="2 3">
    <name type="scientific">Streptomyces nymphaeiformis</name>
    <dbReference type="NCBI Taxonomy" id="2663842"/>
    <lineage>
        <taxon>Bacteria</taxon>
        <taxon>Bacillati</taxon>
        <taxon>Actinomycetota</taxon>
        <taxon>Actinomycetes</taxon>
        <taxon>Kitasatosporales</taxon>
        <taxon>Streptomycetaceae</taxon>
        <taxon>Streptomyces</taxon>
    </lineage>
</organism>
<sequence>MPTHPLLRAARELWEQLAHAPGSFPPPGGVNVIVSPESDLCPPGWIGVVALGGSALVSAPDEEAAATVRTALGGLPVEALLDAASVPGVLPVTGVLGPAALSYASPDGFRPVTGPTTVERLPGGHPDLRALEEAAGQDDAAEASLDEITSPAFVVREQGRVVAAAGYRAWPRRTAHLSVLTAPEARGRGLARTTASAAVADALAAGLLPQWRARPAASRRVAAALGFEELGTQLSLAPRALATLLP</sequence>
<dbReference type="SUPFAM" id="SSF55729">
    <property type="entry name" value="Acyl-CoA N-acyltransferases (Nat)"/>
    <property type="match status" value="1"/>
</dbReference>
<dbReference type="InterPro" id="IPR000182">
    <property type="entry name" value="GNAT_dom"/>
</dbReference>
<dbReference type="EMBL" id="JACHJY010000020">
    <property type="protein sequence ID" value="MBB4987350.1"/>
    <property type="molecule type" value="Genomic_DNA"/>
</dbReference>
<dbReference type="CDD" id="cd04301">
    <property type="entry name" value="NAT_SF"/>
    <property type="match status" value="1"/>
</dbReference>
<evidence type="ECO:0000259" key="1">
    <source>
        <dbReference type="PROSITE" id="PS51186"/>
    </source>
</evidence>
<protein>
    <submittedName>
        <fullName evidence="2">GNAT superfamily N-acetyltransferase</fullName>
    </submittedName>
</protein>
<dbReference type="AlphaFoldDB" id="A0A7W7XGC7"/>
<dbReference type="RefSeq" id="WP_184933201.1">
    <property type="nucleotide sequence ID" value="NZ_JACHJY010000020.1"/>
</dbReference>
<dbReference type="GO" id="GO:0016747">
    <property type="term" value="F:acyltransferase activity, transferring groups other than amino-acyl groups"/>
    <property type="evidence" value="ECO:0007669"/>
    <property type="project" value="InterPro"/>
</dbReference>
<dbReference type="Proteomes" id="UP000582643">
    <property type="component" value="Unassembled WGS sequence"/>
</dbReference>
<gene>
    <name evidence="2" type="ORF">GGE06_008322</name>
</gene>
<proteinExistence type="predicted"/>
<keyword evidence="3" id="KW-1185">Reference proteome</keyword>
<dbReference type="Pfam" id="PF12746">
    <property type="entry name" value="GNAT_acetyltran"/>
    <property type="match status" value="1"/>
</dbReference>